<evidence type="ECO:0000313" key="1">
    <source>
        <dbReference type="EMBL" id="OOK82378.1"/>
    </source>
</evidence>
<proteinExistence type="predicted"/>
<reference evidence="1 2" key="1">
    <citation type="submission" date="2017-02" db="EMBL/GenBank/DDBJ databases">
        <title>Complete genome sequences of Mycobacterium kansasii strains isolated from rhesus macaques.</title>
        <authorList>
            <person name="Panda A."/>
            <person name="Nagaraj S."/>
            <person name="Zhao X."/>
            <person name="Tettelin H."/>
            <person name="Detolla L.J."/>
        </authorList>
    </citation>
    <scope>NUCLEOTIDE SEQUENCE [LARGE SCALE GENOMIC DNA]</scope>
    <source>
        <strain evidence="1 2">11-3813</strain>
    </source>
</reference>
<dbReference type="AlphaFoldDB" id="A0A1V3XTG9"/>
<comment type="caution">
    <text evidence="1">The sequence shown here is derived from an EMBL/GenBank/DDBJ whole genome shotgun (WGS) entry which is preliminary data.</text>
</comment>
<accession>A0A1V3XTG9</accession>
<protein>
    <submittedName>
        <fullName evidence="1">Uncharacterized protein</fullName>
    </submittedName>
</protein>
<dbReference type="EMBL" id="MVBM01000001">
    <property type="protein sequence ID" value="OOK82378.1"/>
    <property type="molecule type" value="Genomic_DNA"/>
</dbReference>
<gene>
    <name evidence="1" type="ORF">BZL30_1394</name>
</gene>
<organism evidence="1 2">
    <name type="scientific">Mycobacterium kansasii</name>
    <dbReference type="NCBI Taxonomy" id="1768"/>
    <lineage>
        <taxon>Bacteria</taxon>
        <taxon>Bacillati</taxon>
        <taxon>Actinomycetota</taxon>
        <taxon>Actinomycetes</taxon>
        <taxon>Mycobacteriales</taxon>
        <taxon>Mycobacteriaceae</taxon>
        <taxon>Mycobacterium</taxon>
    </lineage>
</organism>
<name>A0A1V3XTG9_MYCKA</name>
<sequence>MSAIHPARQTRAVAWAKVPNKRSGRPYDKNYGVDLRA</sequence>
<dbReference type="Proteomes" id="UP000189229">
    <property type="component" value="Unassembled WGS sequence"/>
</dbReference>
<evidence type="ECO:0000313" key="2">
    <source>
        <dbReference type="Proteomes" id="UP000189229"/>
    </source>
</evidence>